<dbReference type="GO" id="GO:0004177">
    <property type="term" value="F:aminopeptidase activity"/>
    <property type="evidence" value="ECO:0007669"/>
    <property type="project" value="UniProtKB-KW"/>
</dbReference>
<evidence type="ECO:0000313" key="3">
    <source>
        <dbReference type="Proteomes" id="UP001601059"/>
    </source>
</evidence>
<dbReference type="Gene3D" id="3.40.50.1820">
    <property type="entry name" value="alpha/beta hydrolase"/>
    <property type="match status" value="1"/>
</dbReference>
<gene>
    <name evidence="2" type="ORF">ACFYKX_14330</name>
</gene>
<dbReference type="PANTHER" id="PTHR43265">
    <property type="entry name" value="ESTERASE ESTD"/>
    <property type="match status" value="1"/>
</dbReference>
<feature type="domain" description="Serine aminopeptidase S33" evidence="1">
    <location>
        <begin position="217"/>
        <end position="435"/>
    </location>
</feature>
<accession>A0ABW6KC01</accession>
<dbReference type="SUPFAM" id="SSF53474">
    <property type="entry name" value="alpha/beta-Hydrolases"/>
    <property type="match status" value="1"/>
</dbReference>
<proteinExistence type="predicted"/>
<dbReference type="InterPro" id="IPR029058">
    <property type="entry name" value="AB_hydrolase_fold"/>
</dbReference>
<evidence type="ECO:0000313" key="2">
    <source>
        <dbReference type="EMBL" id="MFE8701773.1"/>
    </source>
</evidence>
<evidence type="ECO:0000259" key="1">
    <source>
        <dbReference type="Pfam" id="PF12146"/>
    </source>
</evidence>
<dbReference type="RefSeq" id="WP_389361742.1">
    <property type="nucleotide sequence ID" value="NZ_JBIACK010000006.1"/>
</dbReference>
<comment type="caution">
    <text evidence="2">The sequence shown here is derived from an EMBL/GenBank/DDBJ whole genome shotgun (WGS) entry which is preliminary data.</text>
</comment>
<dbReference type="Proteomes" id="UP001601059">
    <property type="component" value="Unassembled WGS sequence"/>
</dbReference>
<dbReference type="EMBL" id="JBIACK010000006">
    <property type="protein sequence ID" value="MFE8701773.1"/>
    <property type="molecule type" value="Genomic_DNA"/>
</dbReference>
<dbReference type="InterPro" id="IPR053145">
    <property type="entry name" value="AB_hydrolase_Est10"/>
</dbReference>
<keyword evidence="3" id="KW-1185">Reference proteome</keyword>
<organism evidence="2 3">
    <name type="scientific">Cytobacillus spartinae</name>
    <dbReference type="NCBI Taxonomy" id="3299023"/>
    <lineage>
        <taxon>Bacteria</taxon>
        <taxon>Bacillati</taxon>
        <taxon>Bacillota</taxon>
        <taxon>Bacilli</taxon>
        <taxon>Bacillales</taxon>
        <taxon>Bacillaceae</taxon>
        <taxon>Cytobacillus</taxon>
    </lineage>
</organism>
<keyword evidence="2" id="KW-0378">Hydrolase</keyword>
<keyword evidence="2" id="KW-0645">Protease</keyword>
<name>A0ABW6KC01_9BACI</name>
<sequence>MKKLKYISKHKISKGVLAASIGLGLGVTTVIPTHGTTVYASENTVVKYEELAKDFLQKALSQDFDGLLTISSENLKAAVTKEDLATLFAPTIAMKDEFKSPQANETKTNTVHTIVSHTYQTSRGPLNVVVYFNKQGKVDDFNITQPTPTLPYQSPSYDHPETYNENAITIGEGAFATPGTLTMPKGEGPFPVIVLVHGSGPNDQDSTIYGLKPFRDIAVGLAKEGIATIRYEKRTREHPIKATINKKFSIYEETVEDALLAVEFAKSVDKVNSKEIYVLGHSQGGYALPKLINADKNDMVKGVISVSAPNQEFHELIIWQYEEQLKRLEKSGAPAEVIKQQKQAIEMQKMMFADIDNPKYSKDNLPPQLNYWWYDLKDYIPADVAKDQTKPMLMLQGNKDIQVPGSHLDSWKSALSNREDVQYKLYPNMTHVLFNFDGEPTGQEYALPNNVAPELIQDITSWVKTGKISTEPKNENPTTNWENILVKPGQIGRVTITKPINLWTRDKENKLVYVRTLQPNEVYRVYGFSSKYGGQFNLGANHWVTDMDGYVTFEEVPEELKK</sequence>
<protein>
    <submittedName>
        <fullName evidence="2">Serine aminopeptidase domain-containing protein</fullName>
    </submittedName>
</protein>
<dbReference type="Pfam" id="PF12146">
    <property type="entry name" value="Hydrolase_4"/>
    <property type="match status" value="1"/>
</dbReference>
<dbReference type="PANTHER" id="PTHR43265:SF1">
    <property type="entry name" value="ESTERASE ESTD"/>
    <property type="match status" value="1"/>
</dbReference>
<reference evidence="2 3" key="1">
    <citation type="submission" date="2024-08" db="EMBL/GenBank/DDBJ databases">
        <title>Two novel Cytobacillus novel species.</title>
        <authorList>
            <person name="Liu G."/>
        </authorList>
    </citation>
    <scope>NUCLEOTIDE SEQUENCE [LARGE SCALE GENOMIC DNA]</scope>
    <source>
        <strain evidence="2 3">FJAT-54145</strain>
    </source>
</reference>
<keyword evidence="2" id="KW-0031">Aminopeptidase</keyword>
<dbReference type="Gene3D" id="3.10.450.590">
    <property type="match status" value="1"/>
</dbReference>
<dbReference type="InterPro" id="IPR022742">
    <property type="entry name" value="Hydrolase_4"/>
</dbReference>